<comment type="caution">
    <text evidence="6">The sequence shown here is derived from an EMBL/GenBank/DDBJ whole genome shotgun (WGS) entry which is preliminary data.</text>
</comment>
<feature type="domain" description="Glycosyl transferase family 4" evidence="5">
    <location>
        <begin position="26"/>
        <end position="189"/>
    </location>
</feature>
<dbReference type="Proteomes" id="UP000315037">
    <property type="component" value="Unassembled WGS sequence"/>
</dbReference>
<dbReference type="AlphaFoldDB" id="A0A506UL35"/>
<keyword evidence="3 6" id="KW-0808">Transferase</keyword>
<evidence type="ECO:0000313" key="7">
    <source>
        <dbReference type="Proteomes" id="UP000315037"/>
    </source>
</evidence>
<evidence type="ECO:0000256" key="2">
    <source>
        <dbReference type="ARBA" id="ARBA00022676"/>
    </source>
</evidence>
<protein>
    <submittedName>
        <fullName evidence="6">Glycosyltransferase</fullName>
    </submittedName>
</protein>
<dbReference type="InterPro" id="IPR001296">
    <property type="entry name" value="Glyco_trans_1"/>
</dbReference>
<dbReference type="PANTHER" id="PTHR12526">
    <property type="entry name" value="GLYCOSYLTRANSFERASE"/>
    <property type="match status" value="1"/>
</dbReference>
<dbReference type="Gene3D" id="3.40.50.2000">
    <property type="entry name" value="Glycogen Phosphorylase B"/>
    <property type="match status" value="1"/>
</dbReference>
<keyword evidence="2" id="KW-0328">Glycosyltransferase</keyword>
<comment type="similarity">
    <text evidence="1">Belongs to the glycosyltransferase group 1 family. Glycosyltransferase 4 subfamily.</text>
</comment>
<dbReference type="PANTHER" id="PTHR12526:SF640">
    <property type="entry name" value="COLANIC ACID BIOSYNTHESIS GLYCOSYLTRANSFERASE WCAL-RELATED"/>
    <property type="match status" value="1"/>
</dbReference>
<keyword evidence="7" id="KW-1185">Reference proteome</keyword>
<dbReference type="Pfam" id="PF00534">
    <property type="entry name" value="Glycos_transf_1"/>
    <property type="match status" value="1"/>
</dbReference>
<evidence type="ECO:0000313" key="6">
    <source>
        <dbReference type="EMBL" id="TPW34061.1"/>
    </source>
</evidence>
<evidence type="ECO:0000259" key="5">
    <source>
        <dbReference type="Pfam" id="PF12000"/>
    </source>
</evidence>
<reference evidence="6 7" key="1">
    <citation type="submission" date="2019-03" db="EMBL/GenBank/DDBJ databases">
        <title>The complete genome sequence of Neokomagataea sp. Jb2 NBRC113641.</title>
        <authorList>
            <person name="Chua K.-O."/>
            <person name="Chan K.-G."/>
            <person name="See-Too W.-S."/>
        </authorList>
    </citation>
    <scope>NUCLEOTIDE SEQUENCE [LARGE SCALE GENOMIC DNA]</scope>
    <source>
        <strain evidence="6 7">Jb2</strain>
    </source>
</reference>
<gene>
    <name evidence="6" type="ORF">E3202_05805</name>
</gene>
<evidence type="ECO:0000256" key="3">
    <source>
        <dbReference type="ARBA" id="ARBA00022679"/>
    </source>
</evidence>
<feature type="domain" description="Glycosyl transferase family 1" evidence="4">
    <location>
        <begin position="211"/>
        <end position="380"/>
    </location>
</feature>
<dbReference type="CDD" id="cd03818">
    <property type="entry name" value="GT4_ExpC-like"/>
    <property type="match status" value="1"/>
</dbReference>
<dbReference type="EMBL" id="SORZ01000002">
    <property type="protein sequence ID" value="TPW34061.1"/>
    <property type="molecule type" value="Genomic_DNA"/>
</dbReference>
<dbReference type="Pfam" id="PF12000">
    <property type="entry name" value="Glyco_trans_4_3"/>
    <property type="match status" value="1"/>
</dbReference>
<evidence type="ECO:0000256" key="1">
    <source>
        <dbReference type="ARBA" id="ARBA00009481"/>
    </source>
</evidence>
<dbReference type="SUPFAM" id="SSF53756">
    <property type="entry name" value="UDP-Glycosyltransferase/glycogen phosphorylase"/>
    <property type="match status" value="1"/>
</dbReference>
<dbReference type="GO" id="GO:0016757">
    <property type="term" value="F:glycosyltransferase activity"/>
    <property type="evidence" value="ECO:0007669"/>
    <property type="project" value="UniProtKB-KW"/>
</dbReference>
<dbReference type="InterPro" id="IPR022623">
    <property type="entry name" value="Glyco_trans_4"/>
</dbReference>
<accession>A0A506UL35</accession>
<evidence type="ECO:0000259" key="4">
    <source>
        <dbReference type="Pfam" id="PF00534"/>
    </source>
</evidence>
<dbReference type="RefSeq" id="WP_165600737.1">
    <property type="nucleotide sequence ID" value="NZ_SORZ01000002.1"/>
</dbReference>
<sequence>MRYLFVHQSFPGQYRHILNHLRAEGGHEIVFITSHQQPEMEGVRQVVYRASQPTGQGHPAGWEFDYALRRAEAVAQVAGSLKQLGYRPDVIIGHQGWGEMLNLGDVWPGVPMLGYFEFYYNPTGLDVGFDSEFPPAPDLAAQVRAKNSVNLLTLQLPGLGQTPTRFQKETYPAWAQEKLTLLREGVDLEMCRPDPEIKRREFRLGSLSVLPHEPMVTFISRNMEPYRGFHSFMRALPEIQRRRPDAHIVLAGGNGVGYGAAPADGRSWQELMLRELEGQLDLSHIHFTGWLPHEDLIRMMQRSDAHVYLTYPFVLSWSLREAMAVGCPLVVSDTAPVREMVQPDVTGLVVPFSDPQRLAESVLTLIEDKSLAGRLGRAAHHFAQENLGLPDYLQRFQVLINKVAAMAS</sequence>
<proteinExistence type="inferred from homology"/>
<name>A0A506UL35_9PROT</name>
<organism evidence="6 7">
    <name type="scientific">Oecophyllibacter saccharovorans</name>
    <dbReference type="NCBI Taxonomy" id="2558360"/>
    <lineage>
        <taxon>Bacteria</taxon>
        <taxon>Pseudomonadati</taxon>
        <taxon>Pseudomonadota</taxon>
        <taxon>Alphaproteobacteria</taxon>
        <taxon>Acetobacterales</taxon>
        <taxon>Acetobacteraceae</taxon>
        <taxon>Oecophyllibacter</taxon>
    </lineage>
</organism>